<evidence type="ECO:0000313" key="11">
    <source>
        <dbReference type="Proteomes" id="UP000178017"/>
    </source>
</evidence>
<evidence type="ECO:0000256" key="1">
    <source>
        <dbReference type="ARBA" id="ARBA00013260"/>
    </source>
</evidence>
<dbReference type="InterPro" id="IPR001328">
    <property type="entry name" value="Pept_tRNA_hydro"/>
</dbReference>
<dbReference type="PANTHER" id="PTHR17224:SF1">
    <property type="entry name" value="PEPTIDYL-TRNA HYDROLASE"/>
    <property type="match status" value="1"/>
</dbReference>
<accession>A0A1F5MIQ9</accession>
<evidence type="ECO:0000256" key="4">
    <source>
        <dbReference type="ARBA" id="ARBA00022884"/>
    </source>
</evidence>
<evidence type="ECO:0000313" key="10">
    <source>
        <dbReference type="EMBL" id="OGE65261.1"/>
    </source>
</evidence>
<organism evidence="10 11">
    <name type="scientific">Candidatus Daviesbacteria bacterium RIFCSPLOWO2_01_FULL_40_24</name>
    <dbReference type="NCBI Taxonomy" id="1797787"/>
    <lineage>
        <taxon>Bacteria</taxon>
        <taxon>Candidatus Daviesiibacteriota</taxon>
    </lineage>
</organism>
<keyword evidence="4 7" id="KW-0694">RNA-binding</keyword>
<evidence type="ECO:0000256" key="3">
    <source>
        <dbReference type="ARBA" id="ARBA00022801"/>
    </source>
</evidence>
<dbReference type="InterPro" id="IPR036416">
    <property type="entry name" value="Pept_tRNA_hydro_sf"/>
</dbReference>
<dbReference type="HAMAP" id="MF_00083">
    <property type="entry name" value="Pept_tRNA_hydro_bact"/>
    <property type="match status" value="1"/>
</dbReference>
<dbReference type="GO" id="GO:0005737">
    <property type="term" value="C:cytoplasm"/>
    <property type="evidence" value="ECO:0007669"/>
    <property type="project" value="UniProtKB-SubCell"/>
</dbReference>
<dbReference type="EC" id="3.1.1.29" evidence="1 7"/>
<dbReference type="AlphaFoldDB" id="A0A1F5MIQ9"/>
<dbReference type="EMBL" id="MFDO01000021">
    <property type="protein sequence ID" value="OGE65261.1"/>
    <property type="molecule type" value="Genomic_DNA"/>
</dbReference>
<dbReference type="NCBIfam" id="TIGR00447">
    <property type="entry name" value="pth"/>
    <property type="match status" value="1"/>
</dbReference>
<dbReference type="PROSITE" id="PS01195">
    <property type="entry name" value="PEPT_TRNA_HYDROL_1"/>
    <property type="match status" value="1"/>
</dbReference>
<protein>
    <recommendedName>
        <fullName evidence="6 7">Peptidyl-tRNA hydrolase</fullName>
        <shortName evidence="7">Pth</shortName>
        <ecNumber evidence="1 7">3.1.1.29</ecNumber>
    </recommendedName>
</protein>
<comment type="similarity">
    <text evidence="5 7 9">Belongs to the PTH family.</text>
</comment>
<keyword evidence="3 7" id="KW-0378">Hydrolase</keyword>
<comment type="subcellular location">
    <subcellularLocation>
        <location evidence="7">Cytoplasm</location>
    </subcellularLocation>
</comment>
<feature type="binding site" evidence="7">
    <location>
        <position position="67"/>
    </location>
    <ligand>
        <name>tRNA</name>
        <dbReference type="ChEBI" id="CHEBI:17843"/>
    </ligand>
</feature>
<dbReference type="GO" id="GO:0006515">
    <property type="term" value="P:protein quality control for misfolded or incompletely synthesized proteins"/>
    <property type="evidence" value="ECO:0007669"/>
    <property type="project" value="UniProtKB-UniRule"/>
</dbReference>
<dbReference type="Pfam" id="PF01195">
    <property type="entry name" value="Pept_tRNA_hydro"/>
    <property type="match status" value="1"/>
</dbReference>
<dbReference type="GO" id="GO:0072344">
    <property type="term" value="P:rescue of stalled ribosome"/>
    <property type="evidence" value="ECO:0007669"/>
    <property type="project" value="UniProtKB-UniRule"/>
</dbReference>
<sequence length="194" mass="22020">MKLIVGLGNPGEKFINTRHNLGFMVVDEYVKKHLGPKIIWESSKDFKSEMLKLSNDLWLVKPQTFMNHSGVAVENICRYYKINPSDLIVIYDDLDLPLGKIKIRMGGSAAGHHGVESILERLGKDGFIRIRIGIGNLKSKMAEQKDHLFDANRFVVDDFDQSEKSKIRHAVKQSINALDVLIKDGLEKVQTQFN</sequence>
<comment type="function">
    <text evidence="7">Catalyzes the release of premature peptidyl moieties from peptidyl-tRNA molecules trapped in stalled 50S ribosomal subunits, and thus maintains levels of free tRNAs and 50S ribosomes.</text>
</comment>
<name>A0A1F5MIQ9_9BACT</name>
<dbReference type="Proteomes" id="UP000178017">
    <property type="component" value="Unassembled WGS sequence"/>
</dbReference>
<feature type="site" description="Stabilizes the basic form of H active site to accept a proton" evidence="7">
    <location>
        <position position="92"/>
    </location>
</feature>
<dbReference type="GO" id="GO:0004045">
    <property type="term" value="F:peptidyl-tRNA hydrolase activity"/>
    <property type="evidence" value="ECO:0007669"/>
    <property type="project" value="UniProtKB-UniRule"/>
</dbReference>
<comment type="caution">
    <text evidence="7">Lacks conserved residue(s) required for the propagation of feature annotation.</text>
</comment>
<keyword evidence="2 7" id="KW-0820">tRNA-binding</keyword>
<dbReference type="CDD" id="cd00462">
    <property type="entry name" value="PTH"/>
    <property type="match status" value="1"/>
</dbReference>
<proteinExistence type="inferred from homology"/>
<feature type="site" description="Discriminates between blocked and unblocked aminoacyl-tRNA" evidence="7">
    <location>
        <position position="9"/>
    </location>
</feature>
<dbReference type="InterPro" id="IPR018171">
    <property type="entry name" value="Pept_tRNA_hydro_CS"/>
</dbReference>
<feature type="active site" description="Proton acceptor" evidence="7">
    <location>
        <position position="19"/>
    </location>
</feature>
<reference evidence="10 11" key="1">
    <citation type="journal article" date="2016" name="Nat. Commun.">
        <title>Thousands of microbial genomes shed light on interconnected biogeochemical processes in an aquifer system.</title>
        <authorList>
            <person name="Anantharaman K."/>
            <person name="Brown C.T."/>
            <person name="Hug L.A."/>
            <person name="Sharon I."/>
            <person name="Castelle C.J."/>
            <person name="Probst A.J."/>
            <person name="Thomas B.C."/>
            <person name="Singh A."/>
            <person name="Wilkins M.J."/>
            <person name="Karaoz U."/>
            <person name="Brodie E.L."/>
            <person name="Williams K.H."/>
            <person name="Hubbard S.S."/>
            <person name="Banfield J.F."/>
        </authorList>
    </citation>
    <scope>NUCLEOTIDE SEQUENCE [LARGE SCALE GENOMIC DNA]</scope>
</reference>
<evidence type="ECO:0000256" key="2">
    <source>
        <dbReference type="ARBA" id="ARBA00022555"/>
    </source>
</evidence>
<evidence type="ECO:0000256" key="8">
    <source>
        <dbReference type="RuleBase" id="RU000673"/>
    </source>
</evidence>
<comment type="function">
    <text evidence="7">Hydrolyzes ribosome-free peptidyl-tRNAs (with 1 or more amino acids incorporated), which drop off the ribosome during protein synthesis, or as a result of ribosome stalling.</text>
</comment>
<dbReference type="PANTHER" id="PTHR17224">
    <property type="entry name" value="PEPTIDYL-TRNA HYDROLASE"/>
    <property type="match status" value="1"/>
</dbReference>
<keyword evidence="7" id="KW-0963">Cytoplasm</keyword>
<gene>
    <name evidence="7" type="primary">pth</name>
    <name evidence="10" type="ORF">A3B49_02420</name>
</gene>
<evidence type="ECO:0000256" key="5">
    <source>
        <dbReference type="ARBA" id="ARBA00038063"/>
    </source>
</evidence>
<comment type="caution">
    <text evidence="10">The sequence shown here is derived from an EMBL/GenBank/DDBJ whole genome shotgun (WGS) entry which is preliminary data.</text>
</comment>
<comment type="subunit">
    <text evidence="7">Monomer.</text>
</comment>
<evidence type="ECO:0000256" key="6">
    <source>
        <dbReference type="ARBA" id="ARBA00050038"/>
    </source>
</evidence>
<feature type="binding site" evidence="7">
    <location>
        <position position="65"/>
    </location>
    <ligand>
        <name>tRNA</name>
        <dbReference type="ChEBI" id="CHEBI:17843"/>
    </ligand>
</feature>
<dbReference type="GO" id="GO:0000049">
    <property type="term" value="F:tRNA binding"/>
    <property type="evidence" value="ECO:0007669"/>
    <property type="project" value="UniProtKB-UniRule"/>
</dbReference>
<evidence type="ECO:0000256" key="9">
    <source>
        <dbReference type="RuleBase" id="RU004320"/>
    </source>
</evidence>
<dbReference type="FunFam" id="3.40.50.1470:FF:000001">
    <property type="entry name" value="Peptidyl-tRNA hydrolase"/>
    <property type="match status" value="1"/>
</dbReference>
<feature type="binding site" evidence="7">
    <location>
        <position position="14"/>
    </location>
    <ligand>
        <name>tRNA</name>
        <dbReference type="ChEBI" id="CHEBI:17843"/>
    </ligand>
</feature>
<evidence type="ECO:0000256" key="7">
    <source>
        <dbReference type="HAMAP-Rule" id="MF_00083"/>
    </source>
</evidence>
<dbReference type="Gene3D" id="3.40.50.1470">
    <property type="entry name" value="Peptidyl-tRNA hydrolase"/>
    <property type="match status" value="1"/>
</dbReference>
<comment type="catalytic activity">
    <reaction evidence="7 8">
        <text>an N-acyl-L-alpha-aminoacyl-tRNA + H2O = an N-acyl-L-amino acid + a tRNA + H(+)</text>
        <dbReference type="Rhea" id="RHEA:54448"/>
        <dbReference type="Rhea" id="RHEA-COMP:10123"/>
        <dbReference type="Rhea" id="RHEA-COMP:13883"/>
        <dbReference type="ChEBI" id="CHEBI:15377"/>
        <dbReference type="ChEBI" id="CHEBI:15378"/>
        <dbReference type="ChEBI" id="CHEBI:59874"/>
        <dbReference type="ChEBI" id="CHEBI:78442"/>
        <dbReference type="ChEBI" id="CHEBI:138191"/>
        <dbReference type="EC" id="3.1.1.29"/>
    </reaction>
</comment>
<dbReference type="SUPFAM" id="SSF53178">
    <property type="entry name" value="Peptidyl-tRNA hydrolase-like"/>
    <property type="match status" value="1"/>
</dbReference>